<dbReference type="Gene3D" id="1.20.58.100">
    <property type="entry name" value="Fumarate reductase/succinate dehydrogenase flavoprotein-like, C-terminal domain"/>
    <property type="match status" value="1"/>
</dbReference>
<dbReference type="PANTHER" id="PTHR42716">
    <property type="entry name" value="L-ASPARTATE OXIDASE"/>
    <property type="match status" value="1"/>
</dbReference>
<keyword evidence="17" id="KW-1185">Reference proteome</keyword>
<dbReference type="InterPro" id="IPR027477">
    <property type="entry name" value="Succ_DH/fumarate_Rdtase_cat_sf"/>
</dbReference>
<evidence type="ECO:0000256" key="8">
    <source>
        <dbReference type="ARBA" id="ARBA00023002"/>
    </source>
</evidence>
<evidence type="ECO:0000256" key="7">
    <source>
        <dbReference type="ARBA" id="ARBA00022827"/>
    </source>
</evidence>
<comment type="function">
    <text evidence="12">Catalyzes the oxidation of L-aspartate to iminoaspartate.</text>
</comment>
<comment type="pathway">
    <text evidence="2 12">Cofactor biosynthesis; NAD(+) biosynthesis; iminoaspartate from L-aspartate (oxidase route): step 1/1.</text>
</comment>
<dbReference type="SUPFAM" id="SSF51905">
    <property type="entry name" value="FAD/NAD(P)-binding domain"/>
    <property type="match status" value="1"/>
</dbReference>
<keyword evidence="13" id="KW-0812">Transmembrane</keyword>
<dbReference type="RefSeq" id="WP_190261505.1">
    <property type="nucleotide sequence ID" value="NZ_CP053923.1"/>
</dbReference>
<dbReference type="AlphaFoldDB" id="A0A7H1MX76"/>
<dbReference type="InterPro" id="IPR036188">
    <property type="entry name" value="FAD/NAD-bd_sf"/>
</dbReference>
<evidence type="ECO:0000313" key="17">
    <source>
        <dbReference type="Proteomes" id="UP000516369"/>
    </source>
</evidence>
<dbReference type="Pfam" id="PF02910">
    <property type="entry name" value="Succ_DH_flav_C"/>
    <property type="match status" value="1"/>
</dbReference>
<reference evidence="16 17" key="1">
    <citation type="submission" date="2020-05" db="EMBL/GenBank/DDBJ databases">
        <title>Complete closed genome sequence of Defluviicoccus vanus.</title>
        <authorList>
            <person name="Bessarab I."/>
            <person name="Arumugam K."/>
            <person name="Maszenan A.M."/>
            <person name="Seviour R.J."/>
            <person name="Williams R.B."/>
        </authorList>
    </citation>
    <scope>NUCLEOTIDE SEQUENCE [LARGE SCALE GENOMIC DNA]</scope>
    <source>
        <strain evidence="16 17">Ben 114</strain>
    </source>
</reference>
<evidence type="ECO:0000256" key="4">
    <source>
        <dbReference type="ARBA" id="ARBA00012173"/>
    </source>
</evidence>
<dbReference type="GO" id="GO:0034628">
    <property type="term" value="P:'de novo' NAD+ biosynthetic process from L-aspartate"/>
    <property type="evidence" value="ECO:0007669"/>
    <property type="project" value="TreeGrafter"/>
</dbReference>
<proteinExistence type="inferred from homology"/>
<dbReference type="PRINTS" id="PR00368">
    <property type="entry name" value="FADPNR"/>
</dbReference>
<comment type="cofactor">
    <cofactor evidence="1 12">
        <name>FAD</name>
        <dbReference type="ChEBI" id="CHEBI:57692"/>
    </cofactor>
</comment>
<dbReference type="EMBL" id="CP053923">
    <property type="protein sequence ID" value="QNT68062.1"/>
    <property type="molecule type" value="Genomic_DNA"/>
</dbReference>
<evidence type="ECO:0000256" key="13">
    <source>
        <dbReference type="SAM" id="Phobius"/>
    </source>
</evidence>
<dbReference type="InterPro" id="IPR015939">
    <property type="entry name" value="Fum_Rdtase/Succ_DH_flav-like_C"/>
</dbReference>
<dbReference type="InterPro" id="IPR003953">
    <property type="entry name" value="FAD-dep_OxRdtase_2_FAD-bd"/>
</dbReference>
<evidence type="ECO:0000259" key="14">
    <source>
        <dbReference type="Pfam" id="PF00890"/>
    </source>
</evidence>
<evidence type="ECO:0000256" key="10">
    <source>
        <dbReference type="NCBIfam" id="TIGR00551"/>
    </source>
</evidence>
<dbReference type="Gene3D" id="3.50.50.60">
    <property type="entry name" value="FAD/NAD(P)-binding domain"/>
    <property type="match status" value="1"/>
</dbReference>
<evidence type="ECO:0000256" key="12">
    <source>
        <dbReference type="RuleBase" id="RU362049"/>
    </source>
</evidence>
<comment type="catalytic activity">
    <reaction evidence="9">
        <text>L-aspartate + O2 = iminosuccinate + H2O2</text>
        <dbReference type="Rhea" id="RHEA:25876"/>
        <dbReference type="ChEBI" id="CHEBI:15379"/>
        <dbReference type="ChEBI" id="CHEBI:16240"/>
        <dbReference type="ChEBI" id="CHEBI:29991"/>
        <dbReference type="ChEBI" id="CHEBI:77875"/>
        <dbReference type="EC" id="1.4.3.16"/>
    </reaction>
    <physiologicalReaction direction="left-to-right" evidence="9">
        <dbReference type="Rhea" id="RHEA:25877"/>
    </physiologicalReaction>
</comment>
<dbReference type="NCBIfam" id="TIGR00551">
    <property type="entry name" value="nadB"/>
    <property type="match status" value="1"/>
</dbReference>
<dbReference type="EC" id="1.4.3.16" evidence="4 10"/>
<keyword evidence="7 12" id="KW-0274">FAD</keyword>
<evidence type="ECO:0000256" key="6">
    <source>
        <dbReference type="ARBA" id="ARBA00022642"/>
    </source>
</evidence>
<evidence type="ECO:0000256" key="9">
    <source>
        <dbReference type="ARBA" id="ARBA00048305"/>
    </source>
</evidence>
<dbReference type="InterPro" id="IPR037099">
    <property type="entry name" value="Fum_R/Succ_DH_flav-like_C_sf"/>
</dbReference>
<dbReference type="SUPFAM" id="SSF46977">
    <property type="entry name" value="Succinate dehydrogenase/fumarate reductase flavoprotein C-terminal domain"/>
    <property type="match status" value="1"/>
</dbReference>
<dbReference type="NCBIfam" id="NF005701">
    <property type="entry name" value="PRK07512.1"/>
    <property type="match status" value="1"/>
</dbReference>
<evidence type="ECO:0000256" key="11">
    <source>
        <dbReference type="PIRSR" id="PIRSR000171-1"/>
    </source>
</evidence>
<keyword evidence="8 12" id="KW-0560">Oxidoreductase</keyword>
<protein>
    <recommendedName>
        <fullName evidence="4 10">L-aspartate oxidase</fullName>
        <ecNumber evidence="4 10">1.4.3.16</ecNumber>
    </recommendedName>
</protein>
<evidence type="ECO:0000313" key="16">
    <source>
        <dbReference type="EMBL" id="QNT68062.1"/>
    </source>
</evidence>
<comment type="similarity">
    <text evidence="3 12">Belongs to the FAD-dependent oxidoreductase 2 family. NadB subfamily.</text>
</comment>
<dbReference type="GO" id="GO:0008734">
    <property type="term" value="F:L-aspartate oxidase activity"/>
    <property type="evidence" value="ECO:0007669"/>
    <property type="project" value="UniProtKB-UniRule"/>
</dbReference>
<keyword evidence="13" id="KW-0472">Membrane</keyword>
<feature type="transmembrane region" description="Helical" evidence="13">
    <location>
        <begin position="20"/>
        <end position="42"/>
    </location>
</feature>
<dbReference type="SUPFAM" id="SSF56425">
    <property type="entry name" value="Succinate dehydrogenase/fumarate reductase flavoprotein, catalytic domain"/>
    <property type="match status" value="1"/>
</dbReference>
<dbReference type="UniPathway" id="UPA00253">
    <property type="reaction ID" value="UER00326"/>
</dbReference>
<evidence type="ECO:0000256" key="5">
    <source>
        <dbReference type="ARBA" id="ARBA00022630"/>
    </source>
</evidence>
<dbReference type="Proteomes" id="UP000516369">
    <property type="component" value="Chromosome"/>
</dbReference>
<feature type="domain" description="Fumarate reductase/succinate dehydrogenase flavoprotein-like C-terminal" evidence="15">
    <location>
        <begin position="436"/>
        <end position="535"/>
    </location>
</feature>
<comment type="subcellular location">
    <subcellularLocation>
        <location evidence="12">Cytoplasm</location>
    </subcellularLocation>
</comment>
<evidence type="ECO:0000256" key="2">
    <source>
        <dbReference type="ARBA" id="ARBA00004950"/>
    </source>
</evidence>
<dbReference type="KEGG" id="dvn:HQ394_00105"/>
<keyword evidence="13" id="KW-1133">Transmembrane helix</keyword>
<dbReference type="PANTHER" id="PTHR42716:SF2">
    <property type="entry name" value="L-ASPARTATE OXIDASE, CHLOROPLASTIC"/>
    <property type="match status" value="1"/>
</dbReference>
<evidence type="ECO:0000259" key="15">
    <source>
        <dbReference type="Pfam" id="PF02910"/>
    </source>
</evidence>
<gene>
    <name evidence="16" type="ORF">HQ394_00105</name>
</gene>
<accession>A0A7H1MX76</accession>
<dbReference type="InterPro" id="IPR005288">
    <property type="entry name" value="NadB"/>
</dbReference>
<evidence type="ECO:0000256" key="1">
    <source>
        <dbReference type="ARBA" id="ARBA00001974"/>
    </source>
</evidence>
<keyword evidence="5 12" id="KW-0285">Flavoprotein</keyword>
<dbReference type="GO" id="GO:0005737">
    <property type="term" value="C:cytoplasm"/>
    <property type="evidence" value="ECO:0007669"/>
    <property type="project" value="UniProtKB-SubCell"/>
</dbReference>
<organism evidence="16 17">
    <name type="scientific">Defluviicoccus vanus</name>
    <dbReference type="NCBI Taxonomy" id="111831"/>
    <lineage>
        <taxon>Bacteria</taxon>
        <taxon>Pseudomonadati</taxon>
        <taxon>Pseudomonadota</taxon>
        <taxon>Alphaproteobacteria</taxon>
        <taxon>Rhodospirillales</taxon>
        <taxon>Rhodospirillaceae</taxon>
        <taxon>Defluviicoccus</taxon>
    </lineage>
</organism>
<name>A0A7H1MX76_9PROT</name>
<feature type="domain" description="FAD-dependent oxidoreductase 2 FAD-binding" evidence="14">
    <location>
        <begin position="18"/>
        <end position="390"/>
    </location>
</feature>
<dbReference type="Pfam" id="PF00890">
    <property type="entry name" value="FAD_binding_2"/>
    <property type="match status" value="1"/>
</dbReference>
<dbReference type="PIRSF" id="PIRSF000171">
    <property type="entry name" value="SDHA_APRA_LASPO"/>
    <property type="match status" value="1"/>
</dbReference>
<feature type="active site" description="Proton acceptor" evidence="11">
    <location>
        <position position="290"/>
    </location>
</feature>
<sequence length="556" mass="58167">MHPFSASSAPVRHWRTNVVIIGSGVAGLACALALAPLPVTILTKTAQLASGSSVWAKGGIAAAVGPGDNPEYHAADTVAAGAGLTDPRVAYLLAKEGAASVRALAAAGVPFDRNADGELALGREAAHGCGRIVHAGGDATGRLLTHSLLEQAEQAPSVHLFNECFAVDLVVHHGQVTGLIAFSRQDGWLHIHANRVVLAAGGIGYLWRETTNPPENTGDGMAIAARAGATLADMEFVQFHPTALVPKDWIAGEPLPLLTEALRGAGAALIDSNGHRFVADDHPLGDLAPRDVVARSIAKRTTAGQRVLLDMRPAIALRGESAFPQALSQCRLSGYEPLTEPVPVSPAAHYHMGGVVTDDHGRTDVDGLWACGEVACTGVHGGNRLASNSLLEGLVFGQRVAADIREHGHREGRMGDAPASFIAPPATEPLAVLEMALRQTMSAHVGIVRDGEGLTQALTALRALDDRFVAQCPQAPAYPPAEFDAVVTAGALRNMLLVAQLVVTAAIRRTESRGAHFRSDYPEADHTWVRRQLQTIADLHAEPAEVAPARPAVSAP</sequence>
<evidence type="ECO:0000256" key="3">
    <source>
        <dbReference type="ARBA" id="ARBA00008562"/>
    </source>
</evidence>
<keyword evidence="6 12" id="KW-0662">Pyridine nucleotide biosynthesis</keyword>
<dbReference type="Gene3D" id="3.90.700.10">
    <property type="entry name" value="Succinate dehydrogenase/fumarate reductase flavoprotein, catalytic domain"/>
    <property type="match status" value="1"/>
</dbReference>